<feature type="compositionally biased region" description="Basic and acidic residues" evidence="1">
    <location>
        <begin position="68"/>
        <end position="97"/>
    </location>
</feature>
<evidence type="ECO:0000256" key="1">
    <source>
        <dbReference type="SAM" id="MobiDB-lite"/>
    </source>
</evidence>
<feature type="region of interest" description="Disordered" evidence="1">
    <location>
        <begin position="67"/>
        <end position="130"/>
    </location>
</feature>
<accession>A0A0J0XN13</accession>
<sequence length="164" mass="17561">MPRLDVETDEQRRERLGTLFSALSSPSPPTNSDPFPTPSKPFAIPESDALARARAFLPLMAASNAELAARKERGEDVAIDGRLRRDLEAAGGERQDGEGEGEGEEGEENEENEEGDEGRQGTHVEMDVGLGVFDVKGDVAGDVGPVVEREAEVWTGQKEGASKA</sequence>
<dbReference type="GeneID" id="28987274"/>
<dbReference type="STRING" id="879819.A0A0J0XN13"/>
<feature type="compositionally biased region" description="Basic and acidic residues" evidence="1">
    <location>
        <begin position="1"/>
        <end position="16"/>
    </location>
</feature>
<dbReference type="EMBL" id="KQ087205">
    <property type="protein sequence ID" value="KLT42482.1"/>
    <property type="molecule type" value="Genomic_DNA"/>
</dbReference>
<feature type="compositionally biased region" description="Acidic residues" evidence="1">
    <location>
        <begin position="98"/>
        <end position="116"/>
    </location>
</feature>
<dbReference type="OrthoDB" id="1112980at2759"/>
<reference evidence="2 3" key="1">
    <citation type="submission" date="2015-03" db="EMBL/GenBank/DDBJ databases">
        <title>Genomics and transcriptomics of the oil-accumulating basidiomycete yeast T. oleaginosus allow insights into substrate utilization and the diverse evolutionary trajectories of mating systems in fungi.</title>
        <authorList>
            <consortium name="DOE Joint Genome Institute"/>
            <person name="Kourist R."/>
            <person name="Kracht O."/>
            <person name="Bracharz F."/>
            <person name="Lipzen A."/>
            <person name="Nolan M."/>
            <person name="Ohm R."/>
            <person name="Grigoriev I."/>
            <person name="Sun S."/>
            <person name="Heitman J."/>
            <person name="Bruck T."/>
            <person name="Nowrousian M."/>
        </authorList>
    </citation>
    <scope>NUCLEOTIDE SEQUENCE [LARGE SCALE GENOMIC DNA]</scope>
    <source>
        <strain evidence="2 3">IBC0246</strain>
    </source>
</reference>
<gene>
    <name evidence="2" type="ORF">CC85DRAFT_328215</name>
</gene>
<keyword evidence="3" id="KW-1185">Reference proteome</keyword>
<evidence type="ECO:0000313" key="3">
    <source>
        <dbReference type="Proteomes" id="UP000053611"/>
    </source>
</evidence>
<proteinExistence type="predicted"/>
<organism evidence="2 3">
    <name type="scientific">Cutaneotrichosporon oleaginosum</name>
    <dbReference type="NCBI Taxonomy" id="879819"/>
    <lineage>
        <taxon>Eukaryota</taxon>
        <taxon>Fungi</taxon>
        <taxon>Dikarya</taxon>
        <taxon>Basidiomycota</taxon>
        <taxon>Agaricomycotina</taxon>
        <taxon>Tremellomycetes</taxon>
        <taxon>Trichosporonales</taxon>
        <taxon>Trichosporonaceae</taxon>
        <taxon>Cutaneotrichosporon</taxon>
    </lineage>
</organism>
<name>A0A0J0XN13_9TREE</name>
<feature type="region of interest" description="Disordered" evidence="1">
    <location>
        <begin position="1"/>
        <end position="46"/>
    </location>
</feature>
<evidence type="ECO:0000313" key="2">
    <source>
        <dbReference type="EMBL" id="KLT42482.1"/>
    </source>
</evidence>
<feature type="compositionally biased region" description="Pro residues" evidence="1">
    <location>
        <begin position="26"/>
        <end position="39"/>
    </location>
</feature>
<dbReference type="Proteomes" id="UP000053611">
    <property type="component" value="Unassembled WGS sequence"/>
</dbReference>
<dbReference type="AlphaFoldDB" id="A0A0J0XN13"/>
<feature type="compositionally biased region" description="Basic and acidic residues" evidence="1">
    <location>
        <begin position="117"/>
        <end position="126"/>
    </location>
</feature>
<dbReference type="RefSeq" id="XP_018278973.1">
    <property type="nucleotide sequence ID" value="XM_018426671.1"/>
</dbReference>
<protein>
    <submittedName>
        <fullName evidence="2">Uncharacterized protein</fullName>
    </submittedName>
</protein>